<dbReference type="Pfam" id="PF00327">
    <property type="entry name" value="Ribosomal_L30"/>
    <property type="match status" value="1"/>
</dbReference>
<dbReference type="HAMAP" id="MF_01371_A">
    <property type="entry name" value="Ribosomal_uL30_A"/>
    <property type="match status" value="1"/>
</dbReference>
<dbReference type="GO" id="GO:0006412">
    <property type="term" value="P:translation"/>
    <property type="evidence" value="ECO:0007669"/>
    <property type="project" value="UniProtKB-UniRule"/>
</dbReference>
<keyword evidence="3 4" id="KW-0687">Ribonucleoprotein</keyword>
<dbReference type="CDD" id="cd01657">
    <property type="entry name" value="Ribosomal_L7_archeal_euk"/>
    <property type="match status" value="1"/>
</dbReference>
<dbReference type="GO" id="GO:0000463">
    <property type="term" value="P:maturation of LSU-rRNA from tricistronic rRNA transcript (SSU-rRNA, 5.8S rRNA, LSU-rRNA)"/>
    <property type="evidence" value="ECO:0007669"/>
    <property type="project" value="TreeGrafter"/>
</dbReference>
<dbReference type="PANTHER" id="PTHR11524:SF16">
    <property type="entry name" value="LARGE RIBOSOMAL SUBUNIT PROTEIN UL30"/>
    <property type="match status" value="1"/>
</dbReference>
<dbReference type="PATRIC" id="fig|699431.3.peg.2682"/>
<evidence type="ECO:0000256" key="2">
    <source>
        <dbReference type="ARBA" id="ARBA00022980"/>
    </source>
</evidence>
<dbReference type="GO" id="GO:0003735">
    <property type="term" value="F:structural constituent of ribosome"/>
    <property type="evidence" value="ECO:0007669"/>
    <property type="project" value="UniProtKB-UniRule"/>
</dbReference>
<dbReference type="RefSeq" id="WP_054584319.1">
    <property type="nucleotide sequence ID" value="NZ_LGUC01000001.1"/>
</dbReference>
<comment type="subunit">
    <text evidence="4">Part of the 50S ribosomal subunit.</text>
</comment>
<keyword evidence="8" id="KW-1185">Reference proteome</keyword>
<evidence type="ECO:0000313" key="7">
    <source>
        <dbReference type="EMBL" id="KPN31863.1"/>
    </source>
</evidence>
<organism evidence="7 8">
    <name type="scientific">Halolamina pelagica</name>
    <dbReference type="NCBI Taxonomy" id="699431"/>
    <lineage>
        <taxon>Archaea</taxon>
        <taxon>Methanobacteriati</taxon>
        <taxon>Methanobacteriota</taxon>
        <taxon>Stenosarchaea group</taxon>
        <taxon>Halobacteria</taxon>
        <taxon>Halobacteriales</taxon>
        <taxon>Haloferacaceae</taxon>
    </lineage>
</organism>
<dbReference type="STRING" id="699431.SY89_02619"/>
<feature type="domain" description="Large ribosomal subunit protein uL30-like ferredoxin-like fold" evidence="6">
    <location>
        <begin position="4"/>
        <end position="52"/>
    </location>
</feature>
<dbReference type="PANTHER" id="PTHR11524">
    <property type="entry name" value="60S RIBOSOMAL PROTEIN L7"/>
    <property type="match status" value="1"/>
</dbReference>
<feature type="region of interest" description="Disordered" evidence="5">
    <location>
        <begin position="114"/>
        <end position="152"/>
    </location>
</feature>
<accession>A0A0P7GCW9</accession>
<dbReference type="Proteomes" id="UP000050535">
    <property type="component" value="Unassembled WGS sequence"/>
</dbReference>
<dbReference type="EMBL" id="LGUC01000001">
    <property type="protein sequence ID" value="KPN31863.1"/>
    <property type="molecule type" value="Genomic_DNA"/>
</dbReference>
<protein>
    <recommendedName>
        <fullName evidence="4">Large ribosomal subunit protein uL30</fullName>
    </recommendedName>
</protein>
<dbReference type="GO" id="GO:0003723">
    <property type="term" value="F:RNA binding"/>
    <property type="evidence" value="ECO:0007669"/>
    <property type="project" value="TreeGrafter"/>
</dbReference>
<keyword evidence="2 4" id="KW-0689">Ribosomal protein</keyword>
<comment type="caution">
    <text evidence="7">The sequence shown here is derived from an EMBL/GenBank/DDBJ whole genome shotgun (WGS) entry which is preliminary data.</text>
</comment>
<dbReference type="OrthoDB" id="6379at2157"/>
<dbReference type="Gene3D" id="3.30.1390.20">
    <property type="entry name" value="Ribosomal protein L30, ferredoxin-like fold domain"/>
    <property type="match status" value="1"/>
</dbReference>
<proteinExistence type="inferred from homology"/>
<dbReference type="NCBIfam" id="NF004711">
    <property type="entry name" value="PRK06049.1"/>
    <property type="match status" value="1"/>
</dbReference>
<reference evidence="8" key="1">
    <citation type="submission" date="2013-11" db="EMBL/GenBank/DDBJ databases">
        <authorList>
            <person name="Hoang H.T."/>
            <person name="Killian M.L."/>
            <person name="Madson D.M."/>
            <person name="Arruda P.H.E."/>
            <person name="Sun D."/>
            <person name="Schwartz K.J."/>
            <person name="Yoon K."/>
        </authorList>
    </citation>
    <scope>NUCLEOTIDE SEQUENCE [LARGE SCALE GENOMIC DNA]</scope>
    <source>
        <strain evidence="8">CDK2</strain>
    </source>
</reference>
<evidence type="ECO:0000256" key="3">
    <source>
        <dbReference type="ARBA" id="ARBA00023274"/>
    </source>
</evidence>
<evidence type="ECO:0000313" key="8">
    <source>
        <dbReference type="Proteomes" id="UP000050535"/>
    </source>
</evidence>
<dbReference type="NCBIfam" id="TIGR01309">
    <property type="entry name" value="uL30_arch"/>
    <property type="match status" value="1"/>
</dbReference>
<evidence type="ECO:0000256" key="1">
    <source>
        <dbReference type="ARBA" id="ARBA00007594"/>
    </source>
</evidence>
<sequence length="152" mass="16543">MRAIVQLRGEVDMTAGQRDTLDMLNLGRVNHAALVPETDTYDGMVAKVNDFVAHGEPSAETLAVVLEKRADALDADAAVDEAYLAEETDYDSFEALAEALLEEETTLREQNISPTLRLHPPRGGHDGIKHPDSTGGELGPHEDIDPLLEAMR</sequence>
<dbReference type="InterPro" id="IPR036919">
    <property type="entry name" value="Ribo_uL30_ferredoxin-like_sf"/>
</dbReference>
<evidence type="ECO:0000256" key="5">
    <source>
        <dbReference type="SAM" id="MobiDB-lite"/>
    </source>
</evidence>
<dbReference type="SUPFAM" id="SSF55129">
    <property type="entry name" value="Ribosomal protein L30p/L7e"/>
    <property type="match status" value="1"/>
</dbReference>
<dbReference type="Gene3D" id="1.10.15.30">
    <property type="match status" value="1"/>
</dbReference>
<evidence type="ECO:0000259" key="6">
    <source>
        <dbReference type="Pfam" id="PF00327"/>
    </source>
</evidence>
<dbReference type="InterPro" id="IPR035808">
    <property type="entry name" value="Ribosomal_uL30_euk_arc"/>
</dbReference>
<dbReference type="InterPro" id="IPR039699">
    <property type="entry name" value="Ribosomal_uL30"/>
</dbReference>
<comment type="similarity">
    <text evidence="1 4">Belongs to the universal ribosomal protein uL30 family.</text>
</comment>
<dbReference type="GO" id="GO:0022625">
    <property type="term" value="C:cytosolic large ribosomal subunit"/>
    <property type="evidence" value="ECO:0007669"/>
    <property type="project" value="UniProtKB-UniRule"/>
</dbReference>
<gene>
    <name evidence="4" type="primary">rpl30</name>
    <name evidence="7" type="ORF">SY89_02619</name>
</gene>
<evidence type="ECO:0000256" key="4">
    <source>
        <dbReference type="HAMAP-Rule" id="MF_01371"/>
    </source>
</evidence>
<dbReference type="AlphaFoldDB" id="A0A0P7GCW9"/>
<dbReference type="InterPro" id="IPR016082">
    <property type="entry name" value="Ribosomal_uL30_ferredoxin-like"/>
</dbReference>
<dbReference type="InterPro" id="IPR005997">
    <property type="entry name" value="Ribosomal_uL30_arc"/>
</dbReference>
<name>A0A0P7GCW9_9EURY</name>
<feature type="compositionally biased region" description="Basic and acidic residues" evidence="5">
    <location>
        <begin position="123"/>
        <end position="132"/>
    </location>
</feature>